<dbReference type="AlphaFoldDB" id="A0AAD4K7G6"/>
<dbReference type="Pfam" id="PF00096">
    <property type="entry name" value="zf-C2H2"/>
    <property type="match status" value="2"/>
</dbReference>
<feature type="binding site" evidence="11">
    <location>
        <position position="122"/>
    </location>
    <ligand>
        <name>Zn(2+)</name>
        <dbReference type="ChEBI" id="CHEBI:29105"/>
    </ligand>
</feature>
<evidence type="ECO:0000256" key="7">
    <source>
        <dbReference type="ARBA" id="ARBA00023242"/>
    </source>
</evidence>
<evidence type="ECO:0000256" key="6">
    <source>
        <dbReference type="ARBA" id="ARBA00023125"/>
    </source>
</evidence>
<dbReference type="PROSITE" id="PS00028">
    <property type="entry name" value="ZINC_FINGER_C2H2_1"/>
    <property type="match status" value="4"/>
</dbReference>
<evidence type="ECO:0000259" key="14">
    <source>
        <dbReference type="PROSITE" id="PS50950"/>
    </source>
</evidence>
<evidence type="ECO:0000256" key="1">
    <source>
        <dbReference type="ARBA" id="ARBA00004123"/>
    </source>
</evidence>
<feature type="region of interest" description="Disordered" evidence="12">
    <location>
        <begin position="671"/>
        <end position="709"/>
    </location>
</feature>
<comment type="subcellular location">
    <subcellularLocation>
        <location evidence="1">Nucleus</location>
    </subcellularLocation>
</comment>
<dbReference type="Gene3D" id="6.20.210.20">
    <property type="entry name" value="THAP domain"/>
    <property type="match status" value="1"/>
</dbReference>
<dbReference type="InterPro" id="IPR012934">
    <property type="entry name" value="Znf_AD"/>
</dbReference>
<evidence type="ECO:0000256" key="12">
    <source>
        <dbReference type="SAM" id="MobiDB-lite"/>
    </source>
</evidence>
<dbReference type="Pfam" id="PF05485">
    <property type="entry name" value="THAP"/>
    <property type="match status" value="1"/>
</dbReference>
<accession>A0AAD4K7G6</accession>
<evidence type="ECO:0000313" key="17">
    <source>
        <dbReference type="Proteomes" id="UP001200034"/>
    </source>
</evidence>
<dbReference type="InterPro" id="IPR006612">
    <property type="entry name" value="THAP_Znf"/>
</dbReference>
<dbReference type="Gene3D" id="3.30.160.60">
    <property type="entry name" value="Classic Zinc Finger"/>
    <property type="match status" value="2"/>
</dbReference>
<protein>
    <submittedName>
        <fullName evidence="16">Uncharacterized protein</fullName>
    </submittedName>
</protein>
<feature type="domain" description="ZAD" evidence="15">
    <location>
        <begin position="117"/>
        <end position="191"/>
    </location>
</feature>
<feature type="domain" description="C2H2-type" evidence="13">
    <location>
        <begin position="734"/>
        <end position="762"/>
    </location>
</feature>
<keyword evidence="5 11" id="KW-0862">Zinc</keyword>
<keyword evidence="17" id="KW-1185">Reference proteome</keyword>
<keyword evidence="2 11" id="KW-0479">Metal-binding</keyword>
<dbReference type="PROSITE" id="PS50157">
    <property type="entry name" value="ZINC_FINGER_C2H2_2"/>
    <property type="match status" value="3"/>
</dbReference>
<dbReference type="SMART" id="SM00980">
    <property type="entry name" value="THAP"/>
    <property type="match status" value="1"/>
</dbReference>
<comment type="similarity">
    <text evidence="8">Belongs to the snail C2H2-type zinc-finger protein family.</text>
</comment>
<evidence type="ECO:0000313" key="16">
    <source>
        <dbReference type="EMBL" id="KAH8377439.1"/>
    </source>
</evidence>
<evidence type="ECO:0000256" key="2">
    <source>
        <dbReference type="ARBA" id="ARBA00022723"/>
    </source>
</evidence>
<sequence>MPAHCAVVNCSDKYVHSGSISFHRFPFKRKDLLQKWKEFTQRSGQWMPSKWSAVCSRHFLDSDFSCCNNRKTLKKNAVPTVRVTAAESLNVIVEQVTLPLPAAAAIPAETSVCGTKSTCRFCGTAALNCVSFDKSFELFGMIQKCFPTLQILQDDTLPLPKDICGDCCRQLERFSQFCDVVMLAQSELQRKYRRQLKIKQEPVVRVKQEACESLDNLFPDELDMGLEEHEQDAEDETEQKFPFCDFPMLNAQDIINNCDIMEIINLDDPFINITDDADPVNAAALPVSATLPVLPTVNEMLQSELLTEEHNYAKEDWQLPALQQYKTEKVECVDSQVATTAEQATAAEAAATTRSTKPIVTNVSQIPHPMICKLLPPPPPPPTTATTTTAASSKPNIVVLNDSVVKSSAFRLHNCTLCSTKFFTAESLNQHYAQLHATPTAATVAPTTAPMVSVPPLNISDNSLLKLETAGAVATPATAPYWQADLQPAQLPAKKKIDILDMQRSFLHHNDLIAAAALPTACNTSAPQSSHNAYATLAEIYRRCRQQFRHHNAAAAAAKRSIPRRRLLRCRHCSCGFGSVQQLLLHRHRKRHFVLPPPRIFAVKCPGCMRLFRTRLALQQHMRYICQKLPLRNARLQSYKCRQCRSISFTHWRLYRRHELKCRLRQSRAKALQAAKGGTKRRRREHRHAQLQSPSPSPSPSKRATHSCPDCQKTFSSQTGLKQHRITHTSERRYKCNICERVFKRRNGLSQHVKGYHLQLKPHQCPVCQHRYALKCDMLRCRHSQRRGANDSNKTSI</sequence>
<dbReference type="Proteomes" id="UP001200034">
    <property type="component" value="Unassembled WGS sequence"/>
</dbReference>
<dbReference type="SMART" id="SM00355">
    <property type="entry name" value="ZnF_C2H2"/>
    <property type="match status" value="6"/>
</dbReference>
<evidence type="ECO:0000259" key="13">
    <source>
        <dbReference type="PROSITE" id="PS50157"/>
    </source>
</evidence>
<dbReference type="InterPro" id="IPR013087">
    <property type="entry name" value="Znf_C2H2_type"/>
</dbReference>
<dbReference type="PANTHER" id="PTHR24388:SF54">
    <property type="entry name" value="PROTEIN ESCARGOT"/>
    <property type="match status" value="1"/>
</dbReference>
<dbReference type="SMART" id="SM00692">
    <property type="entry name" value="DM3"/>
    <property type="match status" value="1"/>
</dbReference>
<name>A0AAD4K7G6_9MUSC</name>
<proteinExistence type="inferred from homology"/>
<dbReference type="GO" id="GO:0005634">
    <property type="term" value="C:nucleus"/>
    <property type="evidence" value="ECO:0007669"/>
    <property type="project" value="UniProtKB-SubCell"/>
</dbReference>
<feature type="binding site" evidence="11">
    <location>
        <position position="167"/>
    </location>
    <ligand>
        <name>Zn(2+)</name>
        <dbReference type="ChEBI" id="CHEBI:29105"/>
    </ligand>
</feature>
<evidence type="ECO:0000256" key="8">
    <source>
        <dbReference type="ARBA" id="ARBA00037948"/>
    </source>
</evidence>
<gene>
    <name evidence="16" type="ORF">KR093_005462</name>
</gene>
<evidence type="ECO:0000256" key="4">
    <source>
        <dbReference type="ARBA" id="ARBA00022771"/>
    </source>
</evidence>
<dbReference type="GO" id="GO:0008270">
    <property type="term" value="F:zinc ion binding"/>
    <property type="evidence" value="ECO:0007669"/>
    <property type="project" value="UniProtKB-UniRule"/>
</dbReference>
<keyword evidence="7" id="KW-0539">Nucleus</keyword>
<dbReference type="GO" id="GO:0000978">
    <property type="term" value="F:RNA polymerase II cis-regulatory region sequence-specific DNA binding"/>
    <property type="evidence" value="ECO:0007669"/>
    <property type="project" value="TreeGrafter"/>
</dbReference>
<feature type="domain" description="THAP-type" evidence="14">
    <location>
        <begin position="1"/>
        <end position="82"/>
    </location>
</feature>
<dbReference type="PROSITE" id="PS51915">
    <property type="entry name" value="ZAD"/>
    <property type="match status" value="1"/>
</dbReference>
<feature type="binding site" evidence="11">
    <location>
        <position position="119"/>
    </location>
    <ligand>
        <name>Zn(2+)</name>
        <dbReference type="ChEBI" id="CHEBI:29105"/>
    </ligand>
</feature>
<keyword evidence="3" id="KW-0677">Repeat</keyword>
<feature type="binding site" evidence="11">
    <location>
        <position position="164"/>
    </location>
    <ligand>
        <name>Zn(2+)</name>
        <dbReference type="ChEBI" id="CHEBI:29105"/>
    </ligand>
</feature>
<evidence type="ECO:0000256" key="10">
    <source>
        <dbReference type="PROSITE-ProRule" id="PRU00309"/>
    </source>
</evidence>
<feature type="domain" description="C2H2-type" evidence="13">
    <location>
        <begin position="706"/>
        <end position="733"/>
    </location>
</feature>
<evidence type="ECO:0000256" key="9">
    <source>
        <dbReference type="PROSITE-ProRule" id="PRU00042"/>
    </source>
</evidence>
<feature type="domain" description="C2H2-type" evidence="13">
    <location>
        <begin position="413"/>
        <end position="441"/>
    </location>
</feature>
<evidence type="ECO:0000256" key="11">
    <source>
        <dbReference type="PROSITE-ProRule" id="PRU01263"/>
    </source>
</evidence>
<organism evidence="16 17">
    <name type="scientific">Drosophila rubida</name>
    <dbReference type="NCBI Taxonomy" id="30044"/>
    <lineage>
        <taxon>Eukaryota</taxon>
        <taxon>Metazoa</taxon>
        <taxon>Ecdysozoa</taxon>
        <taxon>Arthropoda</taxon>
        <taxon>Hexapoda</taxon>
        <taxon>Insecta</taxon>
        <taxon>Pterygota</taxon>
        <taxon>Neoptera</taxon>
        <taxon>Endopterygota</taxon>
        <taxon>Diptera</taxon>
        <taxon>Brachycera</taxon>
        <taxon>Muscomorpha</taxon>
        <taxon>Ephydroidea</taxon>
        <taxon>Drosophilidae</taxon>
        <taxon>Drosophila</taxon>
    </lineage>
</organism>
<dbReference type="InterPro" id="IPR050527">
    <property type="entry name" value="Snail/Krueppel_Znf"/>
</dbReference>
<keyword evidence="6 10" id="KW-0238">DNA-binding</keyword>
<reference evidence="16" key="1">
    <citation type="journal article" date="2021" name="Mol. Ecol. Resour.">
        <title>Phylogenomic analyses of the genus Drosophila reveals genomic signals of climate adaptation.</title>
        <authorList>
            <person name="Li F."/>
            <person name="Rane R.V."/>
            <person name="Luria V."/>
            <person name="Xiong Z."/>
            <person name="Chen J."/>
            <person name="Li Z."/>
            <person name="Catullo R.A."/>
            <person name="Griffin P.C."/>
            <person name="Schiffer M."/>
            <person name="Pearce S."/>
            <person name="Lee S.F."/>
            <person name="McElroy K."/>
            <person name="Stocker A."/>
            <person name="Shirriffs J."/>
            <person name="Cockerell F."/>
            <person name="Coppin C."/>
            <person name="Sgro C.M."/>
            <person name="Karger A."/>
            <person name="Cain J.W."/>
            <person name="Weber J.A."/>
            <person name="Santpere G."/>
            <person name="Kirschner M.W."/>
            <person name="Hoffmann A.A."/>
            <person name="Oakeshott J.G."/>
            <person name="Zhang G."/>
        </authorList>
    </citation>
    <scope>NUCLEOTIDE SEQUENCE</scope>
    <source>
        <strain evidence="16">BGI-SZ-2011g</strain>
    </source>
</reference>
<dbReference type="SMART" id="SM00868">
    <property type="entry name" value="zf-AD"/>
    <property type="match status" value="1"/>
</dbReference>
<dbReference type="SUPFAM" id="SSF57716">
    <property type="entry name" value="Glucocorticoid receptor-like (DNA-binding domain)"/>
    <property type="match status" value="2"/>
</dbReference>
<evidence type="ECO:0000256" key="3">
    <source>
        <dbReference type="ARBA" id="ARBA00022737"/>
    </source>
</evidence>
<dbReference type="InterPro" id="IPR038441">
    <property type="entry name" value="THAP_Znf_sf"/>
</dbReference>
<keyword evidence="4 9" id="KW-0863">Zinc-finger</keyword>
<feature type="compositionally biased region" description="Basic residues" evidence="12">
    <location>
        <begin position="678"/>
        <end position="689"/>
    </location>
</feature>
<dbReference type="GO" id="GO:0000981">
    <property type="term" value="F:DNA-binding transcription factor activity, RNA polymerase II-specific"/>
    <property type="evidence" value="ECO:0007669"/>
    <property type="project" value="TreeGrafter"/>
</dbReference>
<evidence type="ECO:0000256" key="5">
    <source>
        <dbReference type="ARBA" id="ARBA00022833"/>
    </source>
</evidence>
<dbReference type="PROSITE" id="PS50950">
    <property type="entry name" value="ZF_THAP"/>
    <property type="match status" value="1"/>
</dbReference>
<dbReference type="InterPro" id="IPR036236">
    <property type="entry name" value="Znf_C2H2_sf"/>
</dbReference>
<dbReference type="Gene3D" id="3.40.1800.20">
    <property type="match status" value="1"/>
</dbReference>
<comment type="caution">
    <text evidence="16">The sequence shown here is derived from an EMBL/GenBank/DDBJ whole genome shotgun (WGS) entry which is preliminary data.</text>
</comment>
<evidence type="ECO:0000259" key="15">
    <source>
        <dbReference type="PROSITE" id="PS51915"/>
    </source>
</evidence>
<dbReference type="SUPFAM" id="SSF57667">
    <property type="entry name" value="beta-beta-alpha zinc fingers"/>
    <property type="match status" value="1"/>
</dbReference>
<dbReference type="EMBL" id="JAJJHW010001127">
    <property type="protein sequence ID" value="KAH8377439.1"/>
    <property type="molecule type" value="Genomic_DNA"/>
</dbReference>
<dbReference type="PANTHER" id="PTHR24388">
    <property type="entry name" value="ZINC FINGER PROTEIN"/>
    <property type="match status" value="1"/>
</dbReference>